<dbReference type="GO" id="GO:0006082">
    <property type="term" value="P:organic acid metabolic process"/>
    <property type="evidence" value="ECO:0007669"/>
    <property type="project" value="TreeGrafter"/>
</dbReference>
<dbReference type="GO" id="GO:0005737">
    <property type="term" value="C:cytoplasm"/>
    <property type="evidence" value="ECO:0007669"/>
    <property type="project" value="TreeGrafter"/>
</dbReference>
<evidence type="ECO:0000313" key="7">
    <source>
        <dbReference type="Proteomes" id="UP000095287"/>
    </source>
</evidence>
<keyword evidence="6" id="KW-0560">Oxidoreductase</keyword>
<dbReference type="Proteomes" id="UP000095287">
    <property type="component" value="Unplaced"/>
</dbReference>
<evidence type="ECO:0000256" key="1">
    <source>
        <dbReference type="ARBA" id="ARBA00010617"/>
    </source>
</evidence>
<dbReference type="PRINTS" id="PR00463">
    <property type="entry name" value="EP450I"/>
</dbReference>
<dbReference type="InterPro" id="IPR001128">
    <property type="entry name" value="Cyt_P450"/>
</dbReference>
<dbReference type="Gene3D" id="1.10.630.10">
    <property type="entry name" value="Cytochrome P450"/>
    <property type="match status" value="1"/>
</dbReference>
<dbReference type="InterPro" id="IPR036396">
    <property type="entry name" value="Cyt_P450_sf"/>
</dbReference>
<dbReference type="Pfam" id="PF00067">
    <property type="entry name" value="p450"/>
    <property type="match status" value="1"/>
</dbReference>
<dbReference type="SUPFAM" id="SSF48264">
    <property type="entry name" value="Cytochrome P450"/>
    <property type="match status" value="1"/>
</dbReference>
<evidence type="ECO:0000256" key="5">
    <source>
        <dbReference type="PIRSR" id="PIRSR602401-1"/>
    </source>
</evidence>
<protein>
    <submittedName>
        <fullName evidence="8">Unspecific monooxygenase</fullName>
    </submittedName>
</protein>
<dbReference type="PANTHER" id="PTHR24300">
    <property type="entry name" value="CYTOCHROME P450 508A4-RELATED"/>
    <property type="match status" value="1"/>
</dbReference>
<keyword evidence="5 6" id="KW-0349">Heme</keyword>
<evidence type="ECO:0000313" key="8">
    <source>
        <dbReference type="WBParaSite" id="L893_g31693.t1"/>
    </source>
</evidence>
<accession>A0A1I8A1P2</accession>
<dbReference type="GO" id="GO:0020037">
    <property type="term" value="F:heme binding"/>
    <property type="evidence" value="ECO:0007669"/>
    <property type="project" value="InterPro"/>
</dbReference>
<dbReference type="PROSITE" id="PS00086">
    <property type="entry name" value="CYTOCHROME_P450"/>
    <property type="match status" value="1"/>
</dbReference>
<keyword evidence="7" id="KW-1185">Reference proteome</keyword>
<proteinExistence type="inferred from homology"/>
<dbReference type="GO" id="GO:0016712">
    <property type="term" value="F:oxidoreductase activity, acting on paired donors, with incorporation or reduction of molecular oxygen, reduced flavin or flavoprotein as one donor, and incorporation of one atom of oxygen"/>
    <property type="evidence" value="ECO:0007669"/>
    <property type="project" value="TreeGrafter"/>
</dbReference>
<sequence length="320" mass="37368">MDEFLEIRHQLEKANEQFSFIDMVLVRPSLYWIPFIKQRRDTLLKSNEATIEFAKRQIEKREEDIQNGSYQMDENCEPKDFLDAYLLERNRRKKQDGDVGHYTKKQLIFTIIDLWQAGMETTIITLTWGFLYLLKTPTEKMREELRQVVGEDRDVELQDRQLLPYCNAAINEVHRLTSLLTTNEVHRLTSLLTTNVLRRNIWDTTIDGYPVPAGTENAVVMSALFKDAEIFPEPRRFEPERYLGSDGKAIEQKVIPFGIGKRACLGEGLARAEIFLILLNIVKNYRIIEDGDIPEAWEKGKMTAFVKLPVNYECIFEKVK</sequence>
<comment type="similarity">
    <text evidence="1 6">Belongs to the cytochrome P450 family.</text>
</comment>
<dbReference type="GO" id="GO:0006805">
    <property type="term" value="P:xenobiotic metabolic process"/>
    <property type="evidence" value="ECO:0007669"/>
    <property type="project" value="TreeGrafter"/>
</dbReference>
<evidence type="ECO:0000256" key="3">
    <source>
        <dbReference type="ARBA" id="ARBA00023004"/>
    </source>
</evidence>
<dbReference type="GO" id="GO:0005506">
    <property type="term" value="F:iron ion binding"/>
    <property type="evidence" value="ECO:0007669"/>
    <property type="project" value="InterPro"/>
</dbReference>
<dbReference type="InterPro" id="IPR050182">
    <property type="entry name" value="Cytochrome_P450_fam2"/>
</dbReference>
<dbReference type="AlphaFoldDB" id="A0A1I8A1P2"/>
<dbReference type="WBParaSite" id="L893_g31693.t1">
    <property type="protein sequence ID" value="L893_g31693.t1"/>
    <property type="gene ID" value="L893_g31693"/>
</dbReference>
<organism evidence="7 8">
    <name type="scientific">Steinernema glaseri</name>
    <dbReference type="NCBI Taxonomy" id="37863"/>
    <lineage>
        <taxon>Eukaryota</taxon>
        <taxon>Metazoa</taxon>
        <taxon>Ecdysozoa</taxon>
        <taxon>Nematoda</taxon>
        <taxon>Chromadorea</taxon>
        <taxon>Rhabditida</taxon>
        <taxon>Tylenchina</taxon>
        <taxon>Panagrolaimomorpha</taxon>
        <taxon>Strongyloidoidea</taxon>
        <taxon>Steinernematidae</taxon>
        <taxon>Steinernema</taxon>
    </lineage>
</organism>
<dbReference type="PRINTS" id="PR00385">
    <property type="entry name" value="P450"/>
</dbReference>
<name>A0A1I8A1P2_9BILA</name>
<reference evidence="8" key="1">
    <citation type="submission" date="2016-11" db="UniProtKB">
        <authorList>
            <consortium name="WormBaseParasite"/>
        </authorList>
    </citation>
    <scope>IDENTIFICATION</scope>
</reference>
<keyword evidence="2 5" id="KW-0479">Metal-binding</keyword>
<evidence type="ECO:0000256" key="2">
    <source>
        <dbReference type="ARBA" id="ARBA00022723"/>
    </source>
</evidence>
<dbReference type="PANTHER" id="PTHR24300:SF375">
    <property type="entry name" value="CYTOCHROME P450 FAMILY"/>
    <property type="match status" value="1"/>
</dbReference>
<evidence type="ECO:0000256" key="6">
    <source>
        <dbReference type="RuleBase" id="RU000461"/>
    </source>
</evidence>
<dbReference type="InterPro" id="IPR002401">
    <property type="entry name" value="Cyt_P450_E_grp-I"/>
</dbReference>
<dbReference type="InterPro" id="IPR017972">
    <property type="entry name" value="Cyt_P450_CS"/>
</dbReference>
<comment type="cofactor">
    <cofactor evidence="5">
        <name>heme</name>
        <dbReference type="ChEBI" id="CHEBI:30413"/>
    </cofactor>
</comment>
<feature type="binding site" description="axial binding residue" evidence="5">
    <location>
        <position position="264"/>
    </location>
    <ligand>
        <name>heme</name>
        <dbReference type="ChEBI" id="CHEBI:30413"/>
    </ligand>
    <ligandPart>
        <name>Fe</name>
        <dbReference type="ChEBI" id="CHEBI:18248"/>
    </ligandPart>
</feature>
<keyword evidence="4 6" id="KW-0503">Monooxygenase</keyword>
<evidence type="ECO:0000256" key="4">
    <source>
        <dbReference type="ARBA" id="ARBA00023033"/>
    </source>
</evidence>
<keyword evidence="3 5" id="KW-0408">Iron</keyword>